<gene>
    <name evidence="1" type="ORF">SLS55_005010</name>
</gene>
<accession>A0ABR3CL02</accession>
<protein>
    <recommendedName>
        <fullName evidence="3">Fungal N-terminal domain-containing protein</fullName>
    </recommendedName>
</protein>
<sequence>MAALVASSLHSTLLMDPVTITGLVASVSQLLEYTGKIVKYVNNVKNAPAERNQITKECGSLVGQLSDLRSRAETTDPSDAWFNGLHSLASDDGPLEQYKELLEKIAATLKPAKGMKKYGKMMLWPLSKQDTQDALSHIHRLQTLIAAALAQDHFSLSLAIKHKLDEVSSTHTGKEFRCLFCAMVLICEKTSDGNKSWTGSRP</sequence>
<reference evidence="1 2" key="1">
    <citation type="submission" date="2024-02" db="EMBL/GenBank/DDBJ databases">
        <title>De novo assembly and annotation of 12 fungi associated with fruit tree decline syndrome in Ontario, Canada.</title>
        <authorList>
            <person name="Sulman M."/>
            <person name="Ellouze W."/>
            <person name="Ilyukhin E."/>
        </authorList>
    </citation>
    <scope>NUCLEOTIDE SEQUENCE [LARGE SCALE GENOMIC DNA]</scope>
    <source>
        <strain evidence="1 2">FDS-637</strain>
    </source>
</reference>
<proteinExistence type="predicted"/>
<name>A0ABR3CL02_9PEZI</name>
<dbReference type="Proteomes" id="UP001430584">
    <property type="component" value="Unassembled WGS sequence"/>
</dbReference>
<evidence type="ECO:0000313" key="1">
    <source>
        <dbReference type="EMBL" id="KAL0261313.1"/>
    </source>
</evidence>
<dbReference type="EMBL" id="JAJVCZ030000004">
    <property type="protein sequence ID" value="KAL0261313.1"/>
    <property type="molecule type" value="Genomic_DNA"/>
</dbReference>
<organism evidence="1 2">
    <name type="scientific">Diplodia seriata</name>
    <dbReference type="NCBI Taxonomy" id="420778"/>
    <lineage>
        <taxon>Eukaryota</taxon>
        <taxon>Fungi</taxon>
        <taxon>Dikarya</taxon>
        <taxon>Ascomycota</taxon>
        <taxon>Pezizomycotina</taxon>
        <taxon>Dothideomycetes</taxon>
        <taxon>Dothideomycetes incertae sedis</taxon>
        <taxon>Botryosphaeriales</taxon>
        <taxon>Botryosphaeriaceae</taxon>
        <taxon>Diplodia</taxon>
    </lineage>
</organism>
<evidence type="ECO:0000313" key="2">
    <source>
        <dbReference type="Proteomes" id="UP001430584"/>
    </source>
</evidence>
<comment type="caution">
    <text evidence="1">The sequence shown here is derived from an EMBL/GenBank/DDBJ whole genome shotgun (WGS) entry which is preliminary data.</text>
</comment>
<keyword evidence="2" id="KW-1185">Reference proteome</keyword>
<evidence type="ECO:0008006" key="3">
    <source>
        <dbReference type="Google" id="ProtNLM"/>
    </source>
</evidence>
<dbReference type="GeneID" id="92009095"/>
<dbReference type="RefSeq" id="XP_066634342.1">
    <property type="nucleotide sequence ID" value="XM_066776461.1"/>
</dbReference>